<feature type="region of interest" description="Disordered" evidence="1">
    <location>
        <begin position="1"/>
        <end position="26"/>
    </location>
</feature>
<evidence type="ECO:0000313" key="2">
    <source>
        <dbReference type="EMBL" id="KAH3720794.1"/>
    </source>
</evidence>
<proteinExistence type="predicted"/>
<accession>A0A9D4CC86</accession>
<name>A0A9D4CC86_DREPO</name>
<feature type="region of interest" description="Disordered" evidence="1">
    <location>
        <begin position="125"/>
        <end position="145"/>
    </location>
</feature>
<reference evidence="2" key="2">
    <citation type="submission" date="2020-11" db="EMBL/GenBank/DDBJ databases">
        <authorList>
            <person name="McCartney M.A."/>
            <person name="Auch B."/>
            <person name="Kono T."/>
            <person name="Mallez S."/>
            <person name="Becker A."/>
            <person name="Gohl D.M."/>
            <person name="Silverstein K.A.T."/>
            <person name="Koren S."/>
            <person name="Bechman K.B."/>
            <person name="Herman A."/>
            <person name="Abrahante J.E."/>
            <person name="Garbe J."/>
        </authorList>
    </citation>
    <scope>NUCLEOTIDE SEQUENCE</scope>
    <source>
        <strain evidence="2">Duluth1</strain>
        <tissue evidence="2">Whole animal</tissue>
    </source>
</reference>
<dbReference type="EMBL" id="JAIWYP010000013">
    <property type="protein sequence ID" value="KAH3720794.1"/>
    <property type="molecule type" value="Genomic_DNA"/>
</dbReference>
<comment type="caution">
    <text evidence="2">The sequence shown here is derived from an EMBL/GenBank/DDBJ whole genome shotgun (WGS) entry which is preliminary data.</text>
</comment>
<evidence type="ECO:0000313" key="3">
    <source>
        <dbReference type="Proteomes" id="UP000828390"/>
    </source>
</evidence>
<dbReference type="AlphaFoldDB" id="A0A9D4CC86"/>
<reference evidence="2" key="1">
    <citation type="journal article" date="2019" name="bioRxiv">
        <title>The Genome of the Zebra Mussel, Dreissena polymorpha: A Resource for Invasive Species Research.</title>
        <authorList>
            <person name="McCartney M.A."/>
            <person name="Auch B."/>
            <person name="Kono T."/>
            <person name="Mallez S."/>
            <person name="Zhang Y."/>
            <person name="Obille A."/>
            <person name="Becker A."/>
            <person name="Abrahante J.E."/>
            <person name="Garbe J."/>
            <person name="Badalamenti J.P."/>
            <person name="Herman A."/>
            <person name="Mangelson H."/>
            <person name="Liachko I."/>
            <person name="Sullivan S."/>
            <person name="Sone E.D."/>
            <person name="Koren S."/>
            <person name="Silverstein K.A.T."/>
            <person name="Beckman K.B."/>
            <person name="Gohl D.M."/>
        </authorList>
    </citation>
    <scope>NUCLEOTIDE SEQUENCE</scope>
    <source>
        <strain evidence="2">Duluth1</strain>
        <tissue evidence="2">Whole animal</tissue>
    </source>
</reference>
<sequence>MSITDSPKPEVLMRHNGTSGSPPSLIIPPRSGFSRLMYYQSCRMVQNPGKSRSLFALFMMSFKEGVSGEFSKSSGKTLCPIQHSTAKQARPQYQHRSSAKDGAGLVMFIGWMKQPFLRLQCDRHRSDVEKEVDQKRHGDDQLKRR</sequence>
<dbReference type="Proteomes" id="UP000828390">
    <property type="component" value="Unassembled WGS sequence"/>
</dbReference>
<keyword evidence="3" id="KW-1185">Reference proteome</keyword>
<organism evidence="2 3">
    <name type="scientific">Dreissena polymorpha</name>
    <name type="common">Zebra mussel</name>
    <name type="synonym">Mytilus polymorpha</name>
    <dbReference type="NCBI Taxonomy" id="45954"/>
    <lineage>
        <taxon>Eukaryota</taxon>
        <taxon>Metazoa</taxon>
        <taxon>Spiralia</taxon>
        <taxon>Lophotrochozoa</taxon>
        <taxon>Mollusca</taxon>
        <taxon>Bivalvia</taxon>
        <taxon>Autobranchia</taxon>
        <taxon>Heteroconchia</taxon>
        <taxon>Euheterodonta</taxon>
        <taxon>Imparidentia</taxon>
        <taxon>Neoheterodontei</taxon>
        <taxon>Myida</taxon>
        <taxon>Dreissenoidea</taxon>
        <taxon>Dreissenidae</taxon>
        <taxon>Dreissena</taxon>
    </lineage>
</organism>
<protein>
    <submittedName>
        <fullName evidence="2">Uncharacterized protein</fullName>
    </submittedName>
</protein>
<evidence type="ECO:0000256" key="1">
    <source>
        <dbReference type="SAM" id="MobiDB-lite"/>
    </source>
</evidence>
<gene>
    <name evidence="2" type="ORF">DPMN_063698</name>
</gene>